<dbReference type="Proteomes" id="UP000321192">
    <property type="component" value="Unassembled WGS sequence"/>
</dbReference>
<proteinExistence type="predicted"/>
<accession>A0A5C7SC21</accession>
<name>A0A5C7SC21_THASP</name>
<sequence length="135" mass="14956">MALTLTTVSGCSYLFYPRAGDYVTQAKGANGVETMTNLTSMMEATASRAKGGKGVDSAFDDLHNQFHALDESFCGVTDAQSKTPAYALAVTHKKELGAIFRRLWKFKDDQPQRDQHLDLLMAELKELRETLHAIK</sequence>
<protein>
    <submittedName>
        <fullName evidence="1">Uncharacterized protein</fullName>
    </submittedName>
</protein>
<comment type="caution">
    <text evidence="1">The sequence shown here is derived from an EMBL/GenBank/DDBJ whole genome shotgun (WGS) entry which is preliminary data.</text>
</comment>
<gene>
    <name evidence="1" type="ORF">E6Q80_17595</name>
</gene>
<dbReference type="AlphaFoldDB" id="A0A5C7SC21"/>
<dbReference type="EMBL" id="SSFD01000288">
    <property type="protein sequence ID" value="TXH81123.1"/>
    <property type="molecule type" value="Genomic_DNA"/>
</dbReference>
<evidence type="ECO:0000313" key="1">
    <source>
        <dbReference type="EMBL" id="TXH81123.1"/>
    </source>
</evidence>
<reference evidence="1 2" key="1">
    <citation type="submission" date="2018-09" db="EMBL/GenBank/DDBJ databases">
        <title>Metagenome Assembled Genomes from an Advanced Water Purification Facility.</title>
        <authorList>
            <person name="Stamps B.W."/>
            <person name="Spear J.R."/>
        </authorList>
    </citation>
    <scope>NUCLEOTIDE SEQUENCE [LARGE SCALE GENOMIC DNA]</scope>
    <source>
        <strain evidence="1">Bin_27_1</strain>
    </source>
</reference>
<evidence type="ECO:0000313" key="2">
    <source>
        <dbReference type="Proteomes" id="UP000321192"/>
    </source>
</evidence>
<dbReference type="RefSeq" id="WP_276660836.1">
    <property type="nucleotide sequence ID" value="NZ_SSFD01000288.1"/>
</dbReference>
<organism evidence="1 2">
    <name type="scientific">Thauera aminoaromatica</name>
    <dbReference type="NCBI Taxonomy" id="164330"/>
    <lineage>
        <taxon>Bacteria</taxon>
        <taxon>Pseudomonadati</taxon>
        <taxon>Pseudomonadota</taxon>
        <taxon>Betaproteobacteria</taxon>
        <taxon>Rhodocyclales</taxon>
        <taxon>Zoogloeaceae</taxon>
        <taxon>Thauera</taxon>
    </lineage>
</organism>